<keyword evidence="3" id="KW-1185">Reference proteome</keyword>
<evidence type="ECO:0000313" key="2">
    <source>
        <dbReference type="EMBL" id="NHZ36787.1"/>
    </source>
</evidence>
<gene>
    <name evidence="2" type="ORF">F0185_24790</name>
</gene>
<dbReference type="SUPFAM" id="SSF52777">
    <property type="entry name" value="CoA-dependent acyltransferases"/>
    <property type="match status" value="2"/>
</dbReference>
<dbReference type="InterPro" id="IPR001242">
    <property type="entry name" value="Condensation_dom"/>
</dbReference>
<name>A0ABX0LY08_9BURK</name>
<reference evidence="2 3" key="1">
    <citation type="submission" date="2019-09" db="EMBL/GenBank/DDBJ databases">
        <title>Taxonomy of Antarctic Massilia spp.: description of Massilia rubra sp. nov., Massilia aquatica sp. nov., Massilia mucilaginosa sp. nov., Massilia frigida sp. nov. isolated from streams, lakes and regoliths.</title>
        <authorList>
            <person name="Holochova P."/>
            <person name="Sedlacek I."/>
            <person name="Kralova S."/>
            <person name="Maslanova I."/>
            <person name="Busse H.-J."/>
            <person name="Stankova E."/>
            <person name="Vrbovska V."/>
            <person name="Kovarovic V."/>
            <person name="Bartak M."/>
            <person name="Svec P."/>
            <person name="Pantucek R."/>
        </authorList>
    </citation>
    <scope>NUCLEOTIDE SEQUENCE [LARGE SCALE GENOMIC DNA]</scope>
    <source>
        <strain evidence="2 3">CCM 8692</strain>
    </source>
</reference>
<dbReference type="EMBL" id="VUYU01000021">
    <property type="protein sequence ID" value="NHZ36787.1"/>
    <property type="molecule type" value="Genomic_DNA"/>
</dbReference>
<feature type="domain" description="Condensation" evidence="1">
    <location>
        <begin position="13"/>
        <end position="415"/>
    </location>
</feature>
<dbReference type="PANTHER" id="PTHR45527">
    <property type="entry name" value="NONRIBOSOMAL PEPTIDE SYNTHETASE"/>
    <property type="match status" value="1"/>
</dbReference>
<evidence type="ECO:0000259" key="1">
    <source>
        <dbReference type="Pfam" id="PF00668"/>
    </source>
</evidence>
<accession>A0ABX0LY08</accession>
<dbReference type="Proteomes" id="UP000785613">
    <property type="component" value="Unassembled WGS sequence"/>
</dbReference>
<proteinExistence type="predicted"/>
<dbReference type="Pfam" id="PF00668">
    <property type="entry name" value="Condensation"/>
    <property type="match status" value="1"/>
</dbReference>
<protein>
    <recommendedName>
        <fullName evidence="1">Condensation domain-containing protein</fullName>
    </recommendedName>
</protein>
<comment type="caution">
    <text evidence="2">The sequence shown here is derived from an EMBL/GenBank/DDBJ whole genome shotgun (WGS) entry which is preliminary data.</text>
</comment>
<dbReference type="RefSeq" id="WP_167229053.1">
    <property type="nucleotide sequence ID" value="NZ_VUYU01000021.1"/>
</dbReference>
<dbReference type="Gene3D" id="3.30.559.30">
    <property type="entry name" value="Nonribosomal peptide synthetase, condensation domain"/>
    <property type="match status" value="1"/>
</dbReference>
<dbReference type="PANTHER" id="PTHR45527:SF1">
    <property type="entry name" value="FATTY ACID SYNTHASE"/>
    <property type="match status" value="1"/>
</dbReference>
<sequence length="450" mass="49640">MSTAPGDGLRRAVSPIEEGLLFHDFYCDDGVYVDHMVCDIVGQLDRARFEETLRQLVRMHEILHTFYVRDNWRLAAEIRPSCVPALPFHDLSDRREPRETARRKIAADAHAPLDPSQHVSRCALYRLAPQDHVFSWTYHHALADSWTLHLLQQHFCAIYRAIQEGRAIAQPATPYSDYVRFISAQDATAVNRFWSGYLASAPRAKARTVPGLDARGGRTSIRIALSAQARAHLDQVRREQRVTLNIAVLAMWGLFALARQGTGACLLGCAVFGRSLPLKGIHTVAGVCSNTVPVVISETTPLAALLPQLQKHVLEASSRSFLSVGDMLASAGLSHHDMHSVVNFSIDKSEVATPHSAALPFAITNIDYAQAASFDTYLDVEIGEAVIALTVHFDQDGRTFSQEDDRRTCETIAGLMAGHGASTVGEIVDTVRMAHWARDAAFDFSAEHMP</sequence>
<dbReference type="InterPro" id="IPR023213">
    <property type="entry name" value="CAT-like_dom_sf"/>
</dbReference>
<evidence type="ECO:0000313" key="3">
    <source>
        <dbReference type="Proteomes" id="UP000785613"/>
    </source>
</evidence>
<organism evidence="2 3">
    <name type="scientific">Massilia rubra</name>
    <dbReference type="NCBI Taxonomy" id="2607910"/>
    <lineage>
        <taxon>Bacteria</taxon>
        <taxon>Pseudomonadati</taxon>
        <taxon>Pseudomonadota</taxon>
        <taxon>Betaproteobacteria</taxon>
        <taxon>Burkholderiales</taxon>
        <taxon>Oxalobacteraceae</taxon>
        <taxon>Telluria group</taxon>
        <taxon>Massilia</taxon>
    </lineage>
</organism>
<dbReference type="Gene3D" id="3.30.559.10">
    <property type="entry name" value="Chloramphenicol acetyltransferase-like domain"/>
    <property type="match status" value="1"/>
</dbReference>